<comment type="caution">
    <text evidence="1">The sequence shown here is derived from an EMBL/GenBank/DDBJ whole genome shotgun (WGS) entry which is preliminary data.</text>
</comment>
<name>A0A9X1FB84_9FLAO</name>
<dbReference type="RefSeq" id="WP_218547874.1">
    <property type="nucleotide sequence ID" value="NZ_JAGSPD010000020.1"/>
</dbReference>
<evidence type="ECO:0000313" key="1">
    <source>
        <dbReference type="EMBL" id="MBV7270642.1"/>
    </source>
</evidence>
<dbReference type="Pfam" id="PF09720">
    <property type="entry name" value="Unstab_antitox"/>
    <property type="match status" value="1"/>
</dbReference>
<keyword evidence="2" id="KW-1185">Reference proteome</keyword>
<proteinExistence type="predicted"/>
<dbReference type="AlphaFoldDB" id="A0A9X1FB84"/>
<reference evidence="1" key="1">
    <citation type="submission" date="2021-04" db="EMBL/GenBank/DDBJ databases">
        <authorList>
            <person name="Pira H."/>
            <person name="Risdian C."/>
            <person name="Wink J."/>
        </authorList>
    </citation>
    <scope>NUCLEOTIDE SEQUENCE</scope>
    <source>
        <strain evidence="1">WHY3</strain>
    </source>
</reference>
<sequence length="81" mass="9323">MGALELREKLIEQFNLFIQDDSKLLALDGIFDSITTIESDSVVSEDHYKIVESRREKRLSGQTKGKSWEEVKGRLKAKYGF</sequence>
<dbReference type="Proteomes" id="UP001138894">
    <property type="component" value="Unassembled WGS sequence"/>
</dbReference>
<protein>
    <submittedName>
        <fullName evidence="1">Addiction module protein</fullName>
    </submittedName>
</protein>
<gene>
    <name evidence="1" type="ORF">KCG49_15745</name>
</gene>
<dbReference type="EMBL" id="JAGSPD010000020">
    <property type="protein sequence ID" value="MBV7270642.1"/>
    <property type="molecule type" value="Genomic_DNA"/>
</dbReference>
<evidence type="ECO:0000313" key="2">
    <source>
        <dbReference type="Proteomes" id="UP001138894"/>
    </source>
</evidence>
<organism evidence="1 2">
    <name type="scientific">Winogradskyella luteola</name>
    <dbReference type="NCBI Taxonomy" id="2828330"/>
    <lineage>
        <taxon>Bacteria</taxon>
        <taxon>Pseudomonadati</taxon>
        <taxon>Bacteroidota</taxon>
        <taxon>Flavobacteriia</taxon>
        <taxon>Flavobacteriales</taxon>
        <taxon>Flavobacteriaceae</taxon>
        <taxon>Winogradskyella</taxon>
    </lineage>
</organism>
<accession>A0A9X1FB84</accession>
<dbReference type="InterPro" id="IPR013406">
    <property type="entry name" value="CHP02574_addiction_mod"/>
</dbReference>